<evidence type="ECO:0000313" key="12">
    <source>
        <dbReference type="EMBL" id="KAK6751806.1"/>
    </source>
</evidence>
<dbReference type="PROSITE" id="PS01188">
    <property type="entry name" value="ELO"/>
    <property type="match status" value="1"/>
</dbReference>
<dbReference type="Pfam" id="PF01151">
    <property type="entry name" value="ELO"/>
    <property type="match status" value="2"/>
</dbReference>
<dbReference type="InterPro" id="IPR002076">
    <property type="entry name" value="ELO_fam"/>
</dbReference>
<evidence type="ECO:0000256" key="4">
    <source>
        <dbReference type="ARBA" id="ARBA00022679"/>
    </source>
</evidence>
<comment type="pathway">
    <text evidence="2">Lipid metabolism; fatty acid biosynthesis.</text>
</comment>
<proteinExistence type="inferred from homology"/>
<dbReference type="EC" id="2.3.1.199" evidence="11"/>
<evidence type="ECO:0000256" key="1">
    <source>
        <dbReference type="ARBA" id="ARBA00004141"/>
    </source>
</evidence>
<feature type="transmembrane region" description="Helical" evidence="11">
    <location>
        <begin position="121"/>
        <end position="140"/>
    </location>
</feature>
<feature type="transmembrane region" description="Helical" evidence="11">
    <location>
        <begin position="304"/>
        <end position="321"/>
    </location>
</feature>
<evidence type="ECO:0000256" key="11">
    <source>
        <dbReference type="RuleBase" id="RU361115"/>
    </source>
</evidence>
<feature type="transmembrane region" description="Helical" evidence="11">
    <location>
        <begin position="146"/>
        <end position="168"/>
    </location>
</feature>
<comment type="similarity">
    <text evidence="11">Belongs to the ELO family.</text>
</comment>
<feature type="transmembrane region" description="Helical" evidence="11">
    <location>
        <begin position="265"/>
        <end position="292"/>
    </location>
</feature>
<keyword evidence="10 11" id="KW-0275">Fatty acid biosynthesis</keyword>
<evidence type="ECO:0000313" key="13">
    <source>
        <dbReference type="Proteomes" id="UP001303046"/>
    </source>
</evidence>
<organism evidence="12 13">
    <name type="scientific">Necator americanus</name>
    <name type="common">Human hookworm</name>
    <dbReference type="NCBI Taxonomy" id="51031"/>
    <lineage>
        <taxon>Eukaryota</taxon>
        <taxon>Metazoa</taxon>
        <taxon>Ecdysozoa</taxon>
        <taxon>Nematoda</taxon>
        <taxon>Chromadorea</taxon>
        <taxon>Rhabditida</taxon>
        <taxon>Rhabditina</taxon>
        <taxon>Rhabditomorpha</taxon>
        <taxon>Strongyloidea</taxon>
        <taxon>Ancylostomatidae</taxon>
        <taxon>Bunostominae</taxon>
        <taxon>Necator</taxon>
    </lineage>
</organism>
<feature type="transmembrane region" description="Helical" evidence="11">
    <location>
        <begin position="236"/>
        <end position="253"/>
    </location>
</feature>
<protein>
    <recommendedName>
        <fullName evidence="11">Elongation of very long chain fatty acids protein</fullName>
        <ecNumber evidence="11">2.3.1.199</ecNumber>
    </recommendedName>
    <alternativeName>
        <fullName evidence="11">Very-long-chain 3-oxoacyl-CoA synthase</fullName>
    </alternativeName>
</protein>
<comment type="subcellular location">
    <subcellularLocation>
        <location evidence="1">Membrane</location>
        <topology evidence="1">Multi-pass membrane protein</topology>
    </subcellularLocation>
</comment>
<evidence type="ECO:0000256" key="8">
    <source>
        <dbReference type="ARBA" id="ARBA00023098"/>
    </source>
</evidence>
<reference evidence="12 13" key="1">
    <citation type="submission" date="2023-08" db="EMBL/GenBank/DDBJ databases">
        <title>A Necator americanus chromosomal reference genome.</title>
        <authorList>
            <person name="Ilik V."/>
            <person name="Petrzelkova K.J."/>
            <person name="Pardy F."/>
            <person name="Fuh T."/>
            <person name="Niatou-Singa F.S."/>
            <person name="Gouil Q."/>
            <person name="Baker L."/>
            <person name="Ritchie M.E."/>
            <person name="Jex A.R."/>
            <person name="Gazzola D."/>
            <person name="Li H."/>
            <person name="Toshio Fujiwara R."/>
            <person name="Zhan B."/>
            <person name="Aroian R.V."/>
            <person name="Pafco B."/>
            <person name="Schwarz E.M."/>
        </authorList>
    </citation>
    <scope>NUCLEOTIDE SEQUENCE [LARGE SCALE GENOMIC DNA]</scope>
    <source>
        <strain evidence="12 13">Aroian</strain>
        <tissue evidence="12">Whole animal</tissue>
    </source>
</reference>
<evidence type="ECO:0000256" key="7">
    <source>
        <dbReference type="ARBA" id="ARBA00022989"/>
    </source>
</evidence>
<sequence>MALSTKFSYETPSNYLIYASGKDNVGKLIPCSLAKAAHICLFLRAWHVVRCLVVFLLSLRSLSLSVCLRKNRLVGTMEHPLVQRLTDVKFDTRRFLSLVTHGGKNFPDKEGRKWVADHFDITIQLSILYVVVVFGLRHIMRKREPFSLFVPLNIWNFTLAVFSIIGTIKLTPEFWNTLFDKGLQNSYCYAYDFTKDTVFIVLRKRPLMFLHWYHHILTAVYAFYSHPHTPGFNRYGIYLNFTVHAFMYSYYFLRSMKISLPGLGTIAKFITTLQIFQFVVSCAILVHIGYLVNIAGIPCDFDSNIFVLAILTYCVAAKTNISLCQQIRRRKDKITNGIFIVLSILWRLSEDLTMSYHSHHITSNVVLQVAMLTLIRSF</sequence>
<gene>
    <name evidence="12" type="primary">Necator_chrIV.g16604</name>
    <name evidence="12" type="ORF">RB195_003307</name>
</gene>
<keyword evidence="3 11" id="KW-0444">Lipid biosynthesis</keyword>
<dbReference type="Proteomes" id="UP001303046">
    <property type="component" value="Unassembled WGS sequence"/>
</dbReference>
<name>A0ABR1DMY1_NECAM</name>
<dbReference type="PANTHER" id="PTHR11157:SF26">
    <property type="entry name" value="ELONGATION OF LONG CHAIN FATTY ACIDS PROTEIN 1"/>
    <property type="match status" value="1"/>
</dbReference>
<accession>A0ABR1DMY1</accession>
<dbReference type="InterPro" id="IPR030457">
    <property type="entry name" value="ELO_CS"/>
</dbReference>
<keyword evidence="4 11" id="KW-0808">Transferase</keyword>
<evidence type="ECO:0000256" key="3">
    <source>
        <dbReference type="ARBA" id="ARBA00022516"/>
    </source>
</evidence>
<keyword evidence="7 11" id="KW-1133">Transmembrane helix</keyword>
<evidence type="ECO:0000256" key="10">
    <source>
        <dbReference type="ARBA" id="ARBA00023160"/>
    </source>
</evidence>
<evidence type="ECO:0000256" key="5">
    <source>
        <dbReference type="ARBA" id="ARBA00022692"/>
    </source>
</evidence>
<comment type="catalytic activity">
    <reaction evidence="11">
        <text>a very-long-chain acyl-CoA + malonyl-CoA + H(+) = a very-long-chain 3-oxoacyl-CoA + CO2 + CoA</text>
        <dbReference type="Rhea" id="RHEA:32727"/>
        <dbReference type="ChEBI" id="CHEBI:15378"/>
        <dbReference type="ChEBI" id="CHEBI:16526"/>
        <dbReference type="ChEBI" id="CHEBI:57287"/>
        <dbReference type="ChEBI" id="CHEBI:57384"/>
        <dbReference type="ChEBI" id="CHEBI:90725"/>
        <dbReference type="ChEBI" id="CHEBI:90736"/>
        <dbReference type="EC" id="2.3.1.199"/>
    </reaction>
</comment>
<evidence type="ECO:0000256" key="2">
    <source>
        <dbReference type="ARBA" id="ARBA00005194"/>
    </source>
</evidence>
<dbReference type="PANTHER" id="PTHR11157">
    <property type="entry name" value="FATTY ACID ACYL TRANSFERASE-RELATED"/>
    <property type="match status" value="1"/>
</dbReference>
<keyword evidence="13" id="KW-1185">Reference proteome</keyword>
<keyword evidence="5 11" id="KW-0812">Transmembrane</keyword>
<keyword evidence="9 11" id="KW-0472">Membrane</keyword>
<evidence type="ECO:0000256" key="6">
    <source>
        <dbReference type="ARBA" id="ARBA00022832"/>
    </source>
</evidence>
<comment type="caution">
    <text evidence="12">The sequence shown here is derived from an EMBL/GenBank/DDBJ whole genome shotgun (WGS) entry which is preliminary data.</text>
</comment>
<dbReference type="EMBL" id="JAVFWL010000004">
    <property type="protein sequence ID" value="KAK6751806.1"/>
    <property type="molecule type" value="Genomic_DNA"/>
</dbReference>
<keyword evidence="8 11" id="KW-0443">Lipid metabolism</keyword>
<evidence type="ECO:0000256" key="9">
    <source>
        <dbReference type="ARBA" id="ARBA00023136"/>
    </source>
</evidence>
<keyword evidence="6 11" id="KW-0276">Fatty acid metabolism</keyword>